<keyword evidence="2" id="KW-0479">Metal-binding</keyword>
<gene>
    <name evidence="4" type="ORF">VP91_00011680</name>
</gene>
<dbReference type="PANTHER" id="PTHR46124">
    <property type="entry name" value="D-AMINOACYL-TRNA DEACYLASE"/>
    <property type="match status" value="1"/>
</dbReference>
<keyword evidence="5" id="KW-1185">Reference proteome</keyword>
<dbReference type="PANTHER" id="PTHR46124:SF2">
    <property type="entry name" value="D-AMINOACYL-TRNA DEACYLASE"/>
    <property type="match status" value="1"/>
</dbReference>
<dbReference type="Pfam" id="PF01026">
    <property type="entry name" value="TatD_DNase"/>
    <property type="match status" value="1"/>
</dbReference>
<comment type="similarity">
    <text evidence="1">Belongs to the metallo-dependent hydrolases superfamily. TatD-type hydrolase family.</text>
</comment>
<dbReference type="Gene3D" id="3.20.20.140">
    <property type="entry name" value="Metal-dependent hydrolases"/>
    <property type="match status" value="1"/>
</dbReference>
<evidence type="ECO:0000256" key="1">
    <source>
        <dbReference type="ARBA" id="ARBA00009275"/>
    </source>
</evidence>
<dbReference type="Proteomes" id="UP001166004">
    <property type="component" value="Unassembled WGS sequence"/>
</dbReference>
<dbReference type="NCBIfam" id="TIGR00010">
    <property type="entry name" value="YchF/TatD family DNA exonuclease"/>
    <property type="match status" value="1"/>
</dbReference>
<dbReference type="EMBL" id="LANA01000002">
    <property type="protein sequence ID" value="NMN68011.1"/>
    <property type="molecule type" value="Genomic_DNA"/>
</dbReference>
<keyword evidence="3" id="KW-0378">Hydrolase</keyword>
<dbReference type="InterPro" id="IPR001130">
    <property type="entry name" value="TatD-like"/>
</dbReference>
<dbReference type="InterPro" id="IPR032466">
    <property type="entry name" value="Metal_Hydrolase"/>
</dbReference>
<evidence type="ECO:0000256" key="2">
    <source>
        <dbReference type="ARBA" id="ARBA00022723"/>
    </source>
</evidence>
<evidence type="ECO:0000256" key="3">
    <source>
        <dbReference type="ARBA" id="ARBA00022801"/>
    </source>
</evidence>
<sequence length="253" mass="28824">MIDSHCHLDNEPLFGNLTDILIRSKEVGITKLLSICTTIDSFEKIKILVKNNEMIYGTYGIHPHETESNHIDKNLIIEAVKQNKKIIGIGETGLDFFYNYSNKTIQIESFKKHIEASIELNIPVIIHSRNAEEETFDILNSYKGSNLKILMHCFTGSHAFSKKLLTLDAFFSASGIITFKNSLDLQKTFKNIPSEKLLIETDSPFLAPIPMRGKKNEPSFIKYTLEKLAFLKEKTVKDMSNITTDNFNNLFNT</sequence>
<dbReference type="SUPFAM" id="SSF51556">
    <property type="entry name" value="Metallo-dependent hydrolases"/>
    <property type="match status" value="1"/>
</dbReference>
<accession>A0ABX1T370</accession>
<dbReference type="PROSITE" id="PS01137">
    <property type="entry name" value="TATD_1"/>
    <property type="match status" value="1"/>
</dbReference>
<name>A0ABX1T370_PELUQ</name>
<dbReference type="PROSITE" id="PS01090">
    <property type="entry name" value="TATD_2"/>
    <property type="match status" value="1"/>
</dbReference>
<organism evidence="4 5">
    <name type="scientific">Pelagibacter ubique</name>
    <dbReference type="NCBI Taxonomy" id="198252"/>
    <lineage>
        <taxon>Bacteria</taxon>
        <taxon>Pseudomonadati</taxon>
        <taxon>Pseudomonadota</taxon>
        <taxon>Alphaproteobacteria</taxon>
        <taxon>Candidatus Pelagibacterales</taxon>
        <taxon>Candidatus Pelagibacteraceae</taxon>
        <taxon>Candidatus Pelagibacter</taxon>
    </lineage>
</organism>
<dbReference type="RefSeq" id="WP_169036510.1">
    <property type="nucleotide sequence ID" value="NZ_LANA01000002.1"/>
</dbReference>
<reference evidence="4 5" key="1">
    <citation type="submission" date="2019-07" db="EMBL/GenBank/DDBJ databases">
        <title>SAR11 Genome Evolution.</title>
        <authorList>
            <person name="Giovannoni S."/>
        </authorList>
    </citation>
    <scope>NUCLEOTIDE SEQUENCE [LARGE SCALE GENOMIC DNA]</scope>
    <source>
        <strain evidence="4 5">HTCC9565</strain>
    </source>
</reference>
<dbReference type="CDD" id="cd01310">
    <property type="entry name" value="TatD_DNAse"/>
    <property type="match status" value="1"/>
</dbReference>
<comment type="caution">
    <text evidence="4">The sequence shown here is derived from an EMBL/GenBank/DDBJ whole genome shotgun (WGS) entry which is preliminary data.</text>
</comment>
<dbReference type="InterPro" id="IPR015991">
    <property type="entry name" value="TatD/YcfH-like"/>
</dbReference>
<proteinExistence type="inferred from homology"/>
<evidence type="ECO:0000313" key="5">
    <source>
        <dbReference type="Proteomes" id="UP001166004"/>
    </source>
</evidence>
<evidence type="ECO:0000313" key="4">
    <source>
        <dbReference type="EMBL" id="NMN68011.1"/>
    </source>
</evidence>
<dbReference type="PIRSF" id="PIRSF005902">
    <property type="entry name" value="DNase_TatD"/>
    <property type="match status" value="1"/>
</dbReference>
<dbReference type="InterPro" id="IPR018228">
    <property type="entry name" value="DNase_TatD-rel_CS"/>
</dbReference>
<protein>
    <submittedName>
        <fullName evidence="4">TatD DNase family protein</fullName>
    </submittedName>
</protein>